<dbReference type="GO" id="GO:0007140">
    <property type="term" value="P:male meiotic nuclear division"/>
    <property type="evidence" value="ECO:0007669"/>
    <property type="project" value="InterPro"/>
</dbReference>
<reference evidence="1 2" key="1">
    <citation type="submission" date="2020-08" db="EMBL/GenBank/DDBJ databases">
        <title>Plant Genome Project.</title>
        <authorList>
            <person name="Zhang R.-G."/>
        </authorList>
    </citation>
    <scope>NUCLEOTIDE SEQUENCE [LARGE SCALE GENOMIC DNA]</scope>
    <source>
        <tissue evidence="1">Rhizome</tissue>
    </source>
</reference>
<dbReference type="AlphaFoldDB" id="A0A8J5GWF1"/>
<evidence type="ECO:0008006" key="3">
    <source>
        <dbReference type="Google" id="ProtNLM"/>
    </source>
</evidence>
<name>A0A8J5GWF1_ZINOF</name>
<evidence type="ECO:0000313" key="2">
    <source>
        <dbReference type="Proteomes" id="UP000734854"/>
    </source>
</evidence>
<dbReference type="EMBL" id="JACMSC010000008">
    <property type="protein sequence ID" value="KAG6512903.1"/>
    <property type="molecule type" value="Genomic_DNA"/>
</dbReference>
<keyword evidence="2" id="KW-1185">Reference proteome</keyword>
<gene>
    <name evidence="1" type="ORF">ZIOFF_031042</name>
</gene>
<sequence length="332" mass="37297">MEFDDGNDAGNNGIWEWQGDEYSLQRDTRNELPHLFWDKINQNEDDLLYILDEHTPIKDCADLGHLLSDLGGDATKGWEECRDSMQLKRRRMLQFTSDARESPNDEMASALLKTKSTIMEDEIAESLECTAQWASAFSEERSGLNCEGLDQSSEGWLVDCLNESEMQCSPDEMNTIVAFNQQADISGLLTTFTSLRDICLTHAFLLSFYLFIEYYQDSPTMETDTMPETTAPINLKLSKGKKSCIRSPRKLTTSVAYPFALIKPCGVHGDLTLSDINQRIHAPPPSKLKHVKDEDPFDLYPTSAFSGKPVVVKTKIRTEGGQGSITITRTKG</sequence>
<dbReference type="Proteomes" id="UP000734854">
    <property type="component" value="Unassembled WGS sequence"/>
</dbReference>
<accession>A0A8J5GWF1</accession>
<dbReference type="PANTHER" id="PTHR33385:SF4">
    <property type="entry name" value="PROTEIN XRI1"/>
    <property type="match status" value="1"/>
</dbReference>
<evidence type="ECO:0000313" key="1">
    <source>
        <dbReference type="EMBL" id="KAG6512903.1"/>
    </source>
</evidence>
<comment type="caution">
    <text evidence="1">The sequence shown here is derived from an EMBL/GenBank/DDBJ whole genome shotgun (WGS) entry which is preliminary data.</text>
</comment>
<dbReference type="InterPro" id="IPR039933">
    <property type="entry name" value="XRI1"/>
</dbReference>
<dbReference type="GO" id="GO:0007143">
    <property type="term" value="P:female meiotic nuclear division"/>
    <property type="evidence" value="ECO:0007669"/>
    <property type="project" value="InterPro"/>
</dbReference>
<protein>
    <recommendedName>
        <fullName evidence="3">Protein XRI1</fullName>
    </recommendedName>
</protein>
<proteinExistence type="predicted"/>
<organism evidence="1 2">
    <name type="scientific">Zingiber officinale</name>
    <name type="common">Ginger</name>
    <name type="synonym">Amomum zingiber</name>
    <dbReference type="NCBI Taxonomy" id="94328"/>
    <lineage>
        <taxon>Eukaryota</taxon>
        <taxon>Viridiplantae</taxon>
        <taxon>Streptophyta</taxon>
        <taxon>Embryophyta</taxon>
        <taxon>Tracheophyta</taxon>
        <taxon>Spermatophyta</taxon>
        <taxon>Magnoliopsida</taxon>
        <taxon>Liliopsida</taxon>
        <taxon>Zingiberales</taxon>
        <taxon>Zingiberaceae</taxon>
        <taxon>Zingiber</taxon>
    </lineage>
</organism>
<dbReference type="PANTHER" id="PTHR33385">
    <property type="entry name" value="PROTEIN XRI1"/>
    <property type="match status" value="1"/>
</dbReference>